<reference evidence="2" key="1">
    <citation type="submission" date="2023-10" db="EMBL/GenBank/DDBJ databases">
        <authorList>
            <person name="Domelevo Entfellner J.-B."/>
        </authorList>
    </citation>
    <scope>NUCLEOTIDE SEQUENCE</scope>
</reference>
<evidence type="ECO:0008006" key="4">
    <source>
        <dbReference type="Google" id="ProtNLM"/>
    </source>
</evidence>
<keyword evidence="3" id="KW-1185">Reference proteome</keyword>
<feature type="region of interest" description="Disordered" evidence="1">
    <location>
        <begin position="387"/>
        <end position="432"/>
    </location>
</feature>
<dbReference type="Gramene" id="rna-AYBTSS11_LOCUS23882">
    <property type="protein sequence ID" value="CAJ1971875.1"/>
    <property type="gene ID" value="gene-AYBTSS11_LOCUS23882"/>
</dbReference>
<evidence type="ECO:0000313" key="2">
    <source>
        <dbReference type="EMBL" id="CAJ1971875.1"/>
    </source>
</evidence>
<feature type="compositionally biased region" description="Polar residues" evidence="1">
    <location>
        <begin position="412"/>
        <end position="422"/>
    </location>
</feature>
<dbReference type="Pfam" id="PF20168">
    <property type="entry name" value="PDS5"/>
    <property type="match status" value="1"/>
</dbReference>
<name>A0AA86W055_9FABA</name>
<protein>
    <recommendedName>
        <fullName evidence="4">Sister chromatid cohesion PDS5-like protein</fullName>
    </recommendedName>
</protein>
<evidence type="ECO:0000313" key="3">
    <source>
        <dbReference type="Proteomes" id="UP001189624"/>
    </source>
</evidence>
<dbReference type="AlphaFoldDB" id="A0AA86W055"/>
<dbReference type="Proteomes" id="UP001189624">
    <property type="component" value="Chromosome 8"/>
</dbReference>
<gene>
    <name evidence="2" type="ORF">AYBTSS11_LOCUS23882</name>
</gene>
<proteinExistence type="predicted"/>
<sequence>MAEFIRDYSILAHKRETSAVQGVIIDYPAYVLVFLIHVLAWNNDFPIEVCPDEKVYADLCSPLFIILQALLDINIVDGDLDIVNHAVLHIVSIFRAIRKVEDAVDAQMTTKLHMLAEIGIFTLNKLNHGGIPVLQTPGQILLPSSLYRVSLFKNDVSFLEGFPSLLHTETSSKCPKSFFDENFLSRVFHALKEFTLAHVYAQKTAKTLPKHVHKGQQDVKKSNINIYGVLDLASSKRDDLSRREIANVKTAKPNIPSVKRRKCVPVSTSGSVGLHECSTIEKQQKLPTIERNMLSSIDSVCSKGSLHESHVPTRKSKRVAASLSENAVTSSKRTFEPLKCPRTKRKDTCGSKKQDILEDVSNKNNFSLREPSEYPSPGSIKAAVTGRIATEEETPPNKENTNVNARGKRMETSASEVVSTHANAVRRARRKL</sequence>
<accession>A0AA86W055</accession>
<organism evidence="2 3">
    <name type="scientific">Sphenostylis stenocarpa</name>
    <dbReference type="NCBI Taxonomy" id="92480"/>
    <lineage>
        <taxon>Eukaryota</taxon>
        <taxon>Viridiplantae</taxon>
        <taxon>Streptophyta</taxon>
        <taxon>Embryophyta</taxon>
        <taxon>Tracheophyta</taxon>
        <taxon>Spermatophyta</taxon>
        <taxon>Magnoliopsida</taxon>
        <taxon>eudicotyledons</taxon>
        <taxon>Gunneridae</taxon>
        <taxon>Pentapetalae</taxon>
        <taxon>rosids</taxon>
        <taxon>fabids</taxon>
        <taxon>Fabales</taxon>
        <taxon>Fabaceae</taxon>
        <taxon>Papilionoideae</taxon>
        <taxon>50 kb inversion clade</taxon>
        <taxon>NPAAA clade</taxon>
        <taxon>indigoferoid/millettioid clade</taxon>
        <taxon>Phaseoleae</taxon>
        <taxon>Sphenostylis</taxon>
    </lineage>
</organism>
<dbReference type="EMBL" id="OY731405">
    <property type="protein sequence ID" value="CAJ1971875.1"/>
    <property type="molecule type" value="Genomic_DNA"/>
</dbReference>
<evidence type="ECO:0000256" key="1">
    <source>
        <dbReference type="SAM" id="MobiDB-lite"/>
    </source>
</evidence>